<dbReference type="PANTHER" id="PTHR41263">
    <property type="entry name" value="ASPARTYL-PHOSPHATE PHOSPHATASE YISI"/>
    <property type="match status" value="1"/>
</dbReference>
<dbReference type="GO" id="GO:0046983">
    <property type="term" value="F:protein dimerization activity"/>
    <property type="evidence" value="ECO:0007669"/>
    <property type="project" value="InterPro"/>
</dbReference>
<dbReference type="InterPro" id="IPR053028">
    <property type="entry name" value="Spo0E-like_phosphatase"/>
</dbReference>
<sequence>MDMNLTRIRDTIERKRLEMIQAAERCGHRTEHVLRLSQELDMLLNEYERLRQRREVWLVS</sequence>
<dbReference type="InterPro" id="IPR018540">
    <property type="entry name" value="Spo0E-like"/>
</dbReference>
<dbReference type="InterPro" id="IPR036638">
    <property type="entry name" value="HLH_DNA-bd_sf"/>
</dbReference>
<dbReference type="Proteomes" id="UP000215145">
    <property type="component" value="Unassembled WGS sequence"/>
</dbReference>
<proteinExistence type="predicted"/>
<evidence type="ECO:0000313" key="2">
    <source>
        <dbReference type="Proteomes" id="UP000215145"/>
    </source>
</evidence>
<name>A0A229NU61_9BACL</name>
<dbReference type="EMBL" id="NMUQ01000004">
    <property type="protein sequence ID" value="OXM13199.1"/>
    <property type="molecule type" value="Genomic_DNA"/>
</dbReference>
<gene>
    <name evidence="1" type="ORF">CGZ75_23870</name>
</gene>
<dbReference type="InterPro" id="IPR037208">
    <property type="entry name" value="Spo0E-like_sf"/>
</dbReference>
<dbReference type="Gene3D" id="4.10.280.10">
    <property type="entry name" value="Helix-loop-helix DNA-binding domain"/>
    <property type="match status" value="1"/>
</dbReference>
<protein>
    <submittedName>
        <fullName evidence="1">Aspartyl-phosphate phosphatase Spo0E family protein</fullName>
    </submittedName>
</protein>
<dbReference type="Pfam" id="PF09388">
    <property type="entry name" value="SpoOE-like"/>
    <property type="match status" value="1"/>
</dbReference>
<dbReference type="RefSeq" id="WP_089526928.1">
    <property type="nucleotide sequence ID" value="NZ_NMUQ01000004.1"/>
</dbReference>
<dbReference type="SUPFAM" id="SSF140500">
    <property type="entry name" value="BAS1536-like"/>
    <property type="match status" value="1"/>
</dbReference>
<dbReference type="PANTHER" id="PTHR41263:SF1">
    <property type="entry name" value="ASPARTYL-PHOSPHATE PHOSPHATASE YISI"/>
    <property type="match status" value="1"/>
</dbReference>
<accession>A0A229NU61</accession>
<comment type="caution">
    <text evidence="1">The sequence shown here is derived from an EMBL/GenBank/DDBJ whole genome shotgun (WGS) entry which is preliminary data.</text>
</comment>
<keyword evidence="2" id="KW-1185">Reference proteome</keyword>
<dbReference type="GO" id="GO:0043937">
    <property type="term" value="P:regulation of sporulation"/>
    <property type="evidence" value="ECO:0007669"/>
    <property type="project" value="InterPro"/>
</dbReference>
<reference evidence="1 2" key="1">
    <citation type="submission" date="2017-07" db="EMBL/GenBank/DDBJ databases">
        <title>Paenibacillus herberti R33 genome sequencing and assembly.</title>
        <authorList>
            <person name="Su W."/>
        </authorList>
    </citation>
    <scope>NUCLEOTIDE SEQUENCE [LARGE SCALE GENOMIC DNA]</scope>
    <source>
        <strain evidence="1 2">R33</strain>
    </source>
</reference>
<evidence type="ECO:0000313" key="1">
    <source>
        <dbReference type="EMBL" id="OXM13199.1"/>
    </source>
</evidence>
<organism evidence="1 2">
    <name type="scientific">Paenibacillus herberti</name>
    <dbReference type="NCBI Taxonomy" id="1619309"/>
    <lineage>
        <taxon>Bacteria</taxon>
        <taxon>Bacillati</taxon>
        <taxon>Bacillota</taxon>
        <taxon>Bacilli</taxon>
        <taxon>Bacillales</taxon>
        <taxon>Paenibacillaceae</taxon>
        <taxon>Paenibacillus</taxon>
    </lineage>
</organism>
<dbReference type="AlphaFoldDB" id="A0A229NU61"/>